<sequence>MSDLPALIVLPGMDATGTLHTAFFDAMAARGVATSVIAYPRDVPLDYPALLPFVQALLPRDAPFVLLGESFSGPLALTIAAAAPSRLQGLILSTTFARLHWPAGRALRPLLPYVPMRGMPSPALSWWLLGRWATPALRDALRKALAQVTAPVLRARLRAVLDVDARAALSDIAVPMLCLQASHDRLLPARAQHEWARLLPQAQQHTVPGPHLLLQANPHAAADVVRQFMGGLG</sequence>
<dbReference type="OrthoDB" id="8561148at2"/>
<dbReference type="SUPFAM" id="SSF53474">
    <property type="entry name" value="alpha/beta-Hydrolases"/>
    <property type="match status" value="1"/>
</dbReference>
<evidence type="ECO:0000313" key="2">
    <source>
        <dbReference type="EMBL" id="OWQ53907.1"/>
    </source>
</evidence>
<dbReference type="Pfam" id="PF12146">
    <property type="entry name" value="Hydrolase_4"/>
    <property type="match status" value="1"/>
</dbReference>
<dbReference type="InterPro" id="IPR022742">
    <property type="entry name" value="Hydrolase_4"/>
</dbReference>
<name>A0A246HMI0_STEMA</name>
<dbReference type="GO" id="GO:0016787">
    <property type="term" value="F:hydrolase activity"/>
    <property type="evidence" value="ECO:0007669"/>
    <property type="project" value="UniProtKB-KW"/>
</dbReference>
<feature type="domain" description="Serine aminopeptidase S33" evidence="1">
    <location>
        <begin position="49"/>
        <end position="204"/>
    </location>
</feature>
<protein>
    <submittedName>
        <fullName evidence="2">Alpha/beta hydrolase</fullName>
    </submittedName>
</protein>
<dbReference type="Proteomes" id="UP000198157">
    <property type="component" value="Unassembled WGS sequence"/>
</dbReference>
<evidence type="ECO:0000259" key="1">
    <source>
        <dbReference type="Pfam" id="PF12146"/>
    </source>
</evidence>
<comment type="caution">
    <text evidence="2">The sequence shown here is derived from an EMBL/GenBank/DDBJ whole genome shotgun (WGS) entry which is preliminary data.</text>
</comment>
<dbReference type="InterPro" id="IPR029058">
    <property type="entry name" value="AB_hydrolase_fold"/>
</dbReference>
<dbReference type="AlphaFoldDB" id="A0A246HMI0"/>
<dbReference type="EMBL" id="NIVS01000020">
    <property type="protein sequence ID" value="OWQ53907.1"/>
    <property type="molecule type" value="Genomic_DNA"/>
</dbReference>
<dbReference type="Gene3D" id="3.40.50.1820">
    <property type="entry name" value="alpha/beta hydrolase"/>
    <property type="match status" value="1"/>
</dbReference>
<reference evidence="2 3" key="1">
    <citation type="submission" date="2017-06" db="EMBL/GenBank/DDBJ databases">
        <authorList>
            <person name="Kim H.J."/>
            <person name="Triplett B.A."/>
        </authorList>
    </citation>
    <scope>NUCLEOTIDE SEQUENCE [LARGE SCALE GENOMIC DNA]</scope>
    <source>
        <strain evidence="2 3">13146</strain>
    </source>
</reference>
<organism evidence="2 3">
    <name type="scientific">Stenotrophomonas maltophilia</name>
    <name type="common">Pseudomonas maltophilia</name>
    <name type="synonym">Xanthomonas maltophilia</name>
    <dbReference type="NCBI Taxonomy" id="40324"/>
    <lineage>
        <taxon>Bacteria</taxon>
        <taxon>Pseudomonadati</taxon>
        <taxon>Pseudomonadota</taxon>
        <taxon>Gammaproteobacteria</taxon>
        <taxon>Lysobacterales</taxon>
        <taxon>Lysobacteraceae</taxon>
        <taxon>Stenotrophomonas</taxon>
        <taxon>Stenotrophomonas maltophilia group</taxon>
    </lineage>
</organism>
<evidence type="ECO:0000313" key="3">
    <source>
        <dbReference type="Proteomes" id="UP000198157"/>
    </source>
</evidence>
<keyword evidence="2" id="KW-0378">Hydrolase</keyword>
<accession>A0A246HMI0</accession>
<gene>
    <name evidence="2" type="ORF">CEE60_09550</name>
</gene>
<proteinExistence type="predicted"/>